<dbReference type="PANTHER" id="PTHR43404">
    <property type="entry name" value="LIPOPOLYSACCHARIDE CHOLINEPHOSPHOTRANSFERASE LICD"/>
    <property type="match status" value="1"/>
</dbReference>
<dbReference type="PANTHER" id="PTHR43404:SF2">
    <property type="entry name" value="LIPOPOLYSACCHARIDE CHOLINEPHOSPHOTRANSFERASE LICD"/>
    <property type="match status" value="1"/>
</dbReference>
<dbReference type="EMBL" id="JABKKE010000025">
    <property type="protein sequence ID" value="NPE15074.1"/>
    <property type="molecule type" value="Genomic_DNA"/>
</dbReference>
<sequence>MPNYNIRELQLHIKEMLMAFHNICKEHDLHYYILFGTMLGAVRHKGFIPWDDDIDVGLPRPEYEMLIRHAKEWFPEPYEFICHETDENFLGGIGKMQDASTTLIERSHVKYVGGVYIDIFPLDGISSSHVAQRIQYLKYEYYKKIIYFLLRDPFKHGHGPSSWLPRLIHKTYTGKGAMRRFKQVMTRYPYDRSTWVSALNDGMTSVMPKSVIGAPTPVEFEGETVMGVENADDYLTREFGDYMQIPKEENRVSHNFHYLDLKQPYKEYLKQKGLKT</sequence>
<dbReference type="InterPro" id="IPR052942">
    <property type="entry name" value="LPS_cholinephosphotransferase"/>
</dbReference>
<dbReference type="RefSeq" id="WP_172174512.1">
    <property type="nucleotide sequence ID" value="NZ_CASGIA010000027.1"/>
</dbReference>
<protein>
    <submittedName>
        <fullName evidence="2">LicD family protein</fullName>
    </submittedName>
</protein>
<keyword evidence="3" id="KW-1185">Reference proteome</keyword>
<accession>A0ABX2AWA9</accession>
<name>A0ABX2AWA9_9BACT</name>
<dbReference type="GeneID" id="82158533"/>
<evidence type="ECO:0000313" key="3">
    <source>
        <dbReference type="Proteomes" id="UP001193734"/>
    </source>
</evidence>
<organism evidence="2 3">
    <name type="scientific">Xylanibacter rodentium</name>
    <dbReference type="NCBI Taxonomy" id="2736289"/>
    <lineage>
        <taxon>Bacteria</taxon>
        <taxon>Pseudomonadati</taxon>
        <taxon>Bacteroidota</taxon>
        <taxon>Bacteroidia</taxon>
        <taxon>Bacteroidales</taxon>
        <taxon>Prevotellaceae</taxon>
        <taxon>Xylanibacter</taxon>
    </lineage>
</organism>
<dbReference type="Pfam" id="PF04991">
    <property type="entry name" value="LicD"/>
    <property type="match status" value="1"/>
</dbReference>
<evidence type="ECO:0000313" key="2">
    <source>
        <dbReference type="EMBL" id="NPE15074.1"/>
    </source>
</evidence>
<feature type="domain" description="LicD/FKTN/FKRP nucleotidyltransferase" evidence="1">
    <location>
        <begin position="24"/>
        <end position="240"/>
    </location>
</feature>
<dbReference type="InterPro" id="IPR007074">
    <property type="entry name" value="LicD/FKTN/FKRP_NTP_transf"/>
</dbReference>
<reference evidence="2 3" key="1">
    <citation type="submission" date="2020-05" db="EMBL/GenBank/DDBJ databases">
        <title>Distinct polysaccharide utilization as determinants for interspecies competition between intestinal Prevotella spp.</title>
        <authorList>
            <person name="Galvez E.J.C."/>
            <person name="Iljazovic A."/>
            <person name="Strowig T."/>
        </authorList>
    </citation>
    <scope>NUCLEOTIDE SEQUENCE [LARGE SCALE GENOMIC DNA]</scope>
    <source>
        <strain evidence="2 3">PROD</strain>
    </source>
</reference>
<comment type="caution">
    <text evidence="2">The sequence shown here is derived from an EMBL/GenBank/DDBJ whole genome shotgun (WGS) entry which is preliminary data.</text>
</comment>
<gene>
    <name evidence="2" type="ORF">HPS55_12225</name>
</gene>
<proteinExistence type="predicted"/>
<dbReference type="Proteomes" id="UP001193734">
    <property type="component" value="Unassembled WGS sequence"/>
</dbReference>
<evidence type="ECO:0000259" key="1">
    <source>
        <dbReference type="Pfam" id="PF04991"/>
    </source>
</evidence>